<protein>
    <recommendedName>
        <fullName evidence="14">Alpha-1,3-mannosyltransferase</fullName>
    </recommendedName>
</protein>
<dbReference type="OrthoDB" id="430354at2759"/>
<evidence type="ECO:0000256" key="5">
    <source>
        <dbReference type="ARBA" id="ARBA00022692"/>
    </source>
</evidence>
<evidence type="ECO:0000256" key="1">
    <source>
        <dbReference type="ARBA" id="ARBA00004606"/>
    </source>
</evidence>
<evidence type="ECO:0000256" key="6">
    <source>
        <dbReference type="ARBA" id="ARBA00022968"/>
    </source>
</evidence>
<feature type="compositionally biased region" description="Basic and acidic residues" evidence="10">
    <location>
        <begin position="119"/>
        <end position="132"/>
    </location>
</feature>
<feature type="compositionally biased region" description="Basic and acidic residues" evidence="10">
    <location>
        <begin position="141"/>
        <end position="150"/>
    </location>
</feature>
<evidence type="ECO:0008006" key="14">
    <source>
        <dbReference type="Google" id="ProtNLM"/>
    </source>
</evidence>
<evidence type="ECO:0000313" key="12">
    <source>
        <dbReference type="EMBL" id="KAF7526273.1"/>
    </source>
</evidence>
<dbReference type="PANTHER" id="PTHR31392">
    <property type="entry name" value="ALPHA-1,3-MANNOSYLTRANSFERASE MNN1-RELATED"/>
    <property type="match status" value="1"/>
</dbReference>
<dbReference type="EMBL" id="JAAOZQ010000023">
    <property type="protein sequence ID" value="KAF7526273.1"/>
    <property type="molecule type" value="Genomic_DNA"/>
</dbReference>
<keyword evidence="9" id="KW-0325">Glycoprotein</keyword>
<keyword evidence="7 11" id="KW-1133">Transmembrane helix</keyword>
<dbReference type="InterPro" id="IPR029044">
    <property type="entry name" value="Nucleotide-diphossugar_trans"/>
</dbReference>
<evidence type="ECO:0000256" key="3">
    <source>
        <dbReference type="ARBA" id="ARBA00022676"/>
    </source>
</evidence>
<dbReference type="GO" id="GO:0006493">
    <property type="term" value="P:protein O-linked glycosylation"/>
    <property type="evidence" value="ECO:0007669"/>
    <property type="project" value="TreeGrafter"/>
</dbReference>
<keyword evidence="4" id="KW-0808">Transferase</keyword>
<proteinExistence type="inferred from homology"/>
<evidence type="ECO:0000256" key="10">
    <source>
        <dbReference type="SAM" id="MobiDB-lite"/>
    </source>
</evidence>
<dbReference type="GO" id="GO:0016020">
    <property type="term" value="C:membrane"/>
    <property type="evidence" value="ECO:0007669"/>
    <property type="project" value="UniProtKB-SubCell"/>
</dbReference>
<evidence type="ECO:0000256" key="4">
    <source>
        <dbReference type="ARBA" id="ARBA00022679"/>
    </source>
</evidence>
<evidence type="ECO:0000256" key="7">
    <source>
        <dbReference type="ARBA" id="ARBA00022989"/>
    </source>
</evidence>
<dbReference type="PANTHER" id="PTHR31392:SF1">
    <property type="entry name" value="ALPHA-1,3-MANNOSYLTRANSFERASE MNN1-RELATED"/>
    <property type="match status" value="1"/>
</dbReference>
<evidence type="ECO:0000313" key="13">
    <source>
        <dbReference type="Proteomes" id="UP000701341"/>
    </source>
</evidence>
<dbReference type="InterPro" id="IPR022751">
    <property type="entry name" value="Alpha_mannosyltransferase"/>
</dbReference>
<accession>A0A9P5L4Q8</accession>
<keyword evidence="3" id="KW-0328">Glycosyltransferase</keyword>
<dbReference type="Proteomes" id="UP000701341">
    <property type="component" value="Unassembled WGS sequence"/>
</dbReference>
<comment type="similarity">
    <text evidence="2">Belongs to the MNN1/MNT family.</text>
</comment>
<sequence>MLPQHSIPPKEGRFAPSHPRPKVKTRRKRMILRITRFIIAVVAGWLVVSCLLFRPPASDTKSLGSTSSLVTDRLLQIWPTDIRTLELPVHDSRSPGTLDEQSIVKSPAGLQQNVPSATGKDKDTTAKDEESAKSLSNNVEHTNENMDSKNIEPNRFDAALDSLLSTISNKLYLQELIQPVIGTGEKKLHELALRTRAYKKFFEIWENVHLVKNDDHTYVRNDIVTYIRDRFSESTFPEALHKYEAYRHFITKFSTLLFPWTSPYFADHMGLHVSSRHGGRGIVTTAGNNHAPFLLAAIPSFRLLGCDIPVEIMYLGESDLSEDFRTKLDALPGVTTRDLSAMVSDEGWRLNGWAGKPFAILFSSFREVVFIDADSLFFVNPELLFDDPDYVRTGALFFRDRNILPESKKEWLQKILPKPISQSVQESRMWTGESGHVQESGVVVVDKWKHFVALLLVCRMNGSERDRNGVDTVGTYDMVYGDKETFWIGWELAGDTSYAFHSGGSGVMGIVQTPVNFNATDQQSESTFSTGTEAIPAKKERKMAPGHESDLTICAPQLLHLDREKRPLWFNGWLYENKYAGSKRVLGTFEAFMEEPSESLGRAPWQLEESNLCCLSNSVAKDFTRQETEWLEVLIEMARAVES</sequence>
<comment type="subcellular location">
    <subcellularLocation>
        <location evidence="1">Membrane</location>
        <topology evidence="1">Single-pass type II membrane protein</topology>
    </subcellularLocation>
</comment>
<evidence type="ECO:0000256" key="9">
    <source>
        <dbReference type="ARBA" id="ARBA00023180"/>
    </source>
</evidence>
<dbReference type="GO" id="GO:0000033">
    <property type="term" value="F:alpha-1,3-mannosyltransferase activity"/>
    <property type="evidence" value="ECO:0007669"/>
    <property type="project" value="TreeGrafter"/>
</dbReference>
<evidence type="ECO:0000256" key="11">
    <source>
        <dbReference type="SAM" id="Phobius"/>
    </source>
</evidence>
<dbReference type="AlphaFoldDB" id="A0A9P5L4Q8"/>
<comment type="caution">
    <text evidence="12">The sequence shown here is derived from an EMBL/GenBank/DDBJ whole genome shotgun (WGS) entry which is preliminary data.</text>
</comment>
<keyword evidence="13" id="KW-1185">Reference proteome</keyword>
<organism evidence="12 13">
    <name type="scientific">Penicillium crustosum</name>
    <name type="common">Blue mold fungus</name>
    <dbReference type="NCBI Taxonomy" id="36656"/>
    <lineage>
        <taxon>Eukaryota</taxon>
        <taxon>Fungi</taxon>
        <taxon>Dikarya</taxon>
        <taxon>Ascomycota</taxon>
        <taxon>Pezizomycotina</taxon>
        <taxon>Eurotiomycetes</taxon>
        <taxon>Eurotiomycetidae</taxon>
        <taxon>Eurotiales</taxon>
        <taxon>Aspergillaceae</taxon>
        <taxon>Penicillium</taxon>
    </lineage>
</organism>
<reference evidence="12" key="1">
    <citation type="submission" date="2020-02" db="EMBL/GenBank/DDBJ databases">
        <authorList>
            <person name="Lichtner F.J."/>
        </authorList>
    </citation>
    <scope>NUCLEOTIDE SEQUENCE</scope>
    <source>
        <strain evidence="12">G10</strain>
    </source>
</reference>
<name>A0A9P5L4Q8_PENCR</name>
<dbReference type="Pfam" id="PF11051">
    <property type="entry name" value="Mannosyl_trans3"/>
    <property type="match status" value="1"/>
</dbReference>
<feature type="region of interest" description="Disordered" evidence="10">
    <location>
        <begin position="105"/>
        <end position="150"/>
    </location>
</feature>
<keyword evidence="6" id="KW-0735">Signal-anchor</keyword>
<evidence type="ECO:0000256" key="2">
    <source>
        <dbReference type="ARBA" id="ARBA00009105"/>
    </source>
</evidence>
<dbReference type="SUPFAM" id="SSF53448">
    <property type="entry name" value="Nucleotide-diphospho-sugar transferases"/>
    <property type="match status" value="1"/>
</dbReference>
<gene>
    <name evidence="12" type="ORF">PCG10_004209</name>
</gene>
<keyword evidence="5 11" id="KW-0812">Transmembrane</keyword>
<feature type="transmembrane region" description="Helical" evidence="11">
    <location>
        <begin position="34"/>
        <end position="54"/>
    </location>
</feature>
<feature type="compositionally biased region" description="Polar residues" evidence="10">
    <location>
        <begin position="105"/>
        <end position="116"/>
    </location>
</feature>
<feature type="region of interest" description="Disordered" evidence="10">
    <location>
        <begin position="1"/>
        <end position="26"/>
    </location>
</feature>
<evidence type="ECO:0000256" key="8">
    <source>
        <dbReference type="ARBA" id="ARBA00023136"/>
    </source>
</evidence>
<keyword evidence="8 11" id="KW-0472">Membrane</keyword>
<dbReference type="GO" id="GO:0005794">
    <property type="term" value="C:Golgi apparatus"/>
    <property type="evidence" value="ECO:0007669"/>
    <property type="project" value="TreeGrafter"/>
</dbReference>